<feature type="domain" description="LysM" evidence="1">
    <location>
        <begin position="94"/>
        <end position="139"/>
    </location>
</feature>
<dbReference type="InterPro" id="IPR018392">
    <property type="entry name" value="LysM"/>
</dbReference>
<feature type="non-terminal residue" evidence="2">
    <location>
        <position position="240"/>
    </location>
</feature>
<dbReference type="EMBL" id="DS986480">
    <property type="protein sequence ID" value="EDV18460.1"/>
    <property type="molecule type" value="Genomic_DNA"/>
</dbReference>
<dbReference type="InterPro" id="IPR036779">
    <property type="entry name" value="LysM_dom_sf"/>
</dbReference>
<accession>B3SFN5</accession>
<evidence type="ECO:0000259" key="1">
    <source>
        <dbReference type="PROSITE" id="PS51782"/>
    </source>
</evidence>
<dbReference type="SMART" id="SM00257">
    <property type="entry name" value="LysM"/>
    <property type="match status" value="1"/>
</dbReference>
<dbReference type="RefSeq" id="XP_002119054.1">
    <property type="nucleotide sequence ID" value="XM_002119018.1"/>
</dbReference>
<name>B3SFN5_TRIAD</name>
<evidence type="ECO:0000313" key="3">
    <source>
        <dbReference type="Proteomes" id="UP000009022"/>
    </source>
</evidence>
<gene>
    <name evidence="2" type="ORF">TRIADDRAFT_63020</name>
</gene>
<dbReference type="Pfam" id="PF01476">
    <property type="entry name" value="LysM"/>
    <property type="match status" value="1"/>
</dbReference>
<proteinExistence type="predicted"/>
<organism evidence="2 3">
    <name type="scientific">Trichoplax adhaerens</name>
    <name type="common">Trichoplax reptans</name>
    <dbReference type="NCBI Taxonomy" id="10228"/>
    <lineage>
        <taxon>Eukaryota</taxon>
        <taxon>Metazoa</taxon>
        <taxon>Placozoa</taxon>
        <taxon>Uniplacotomia</taxon>
        <taxon>Trichoplacea</taxon>
        <taxon>Trichoplacidae</taxon>
        <taxon>Trichoplax</taxon>
    </lineage>
</organism>
<keyword evidence="3" id="KW-1185">Reference proteome</keyword>
<reference evidence="2 3" key="1">
    <citation type="journal article" date="2008" name="Nature">
        <title>The Trichoplax genome and the nature of placozoans.</title>
        <authorList>
            <person name="Srivastava M."/>
            <person name="Begovic E."/>
            <person name="Chapman J."/>
            <person name="Putnam N.H."/>
            <person name="Hellsten U."/>
            <person name="Kawashima T."/>
            <person name="Kuo A."/>
            <person name="Mitros T."/>
            <person name="Salamov A."/>
            <person name="Carpenter M.L."/>
            <person name="Signorovitch A.Y."/>
            <person name="Moreno M.A."/>
            <person name="Kamm K."/>
            <person name="Grimwood J."/>
            <person name="Schmutz J."/>
            <person name="Shapiro H."/>
            <person name="Grigoriev I.V."/>
            <person name="Buss L.W."/>
            <person name="Schierwater B."/>
            <person name="Dellaporta S.L."/>
            <person name="Rokhsar D.S."/>
        </authorList>
    </citation>
    <scope>NUCLEOTIDE SEQUENCE [LARGE SCALE GENOMIC DNA]</scope>
    <source>
        <strain evidence="2 3">Grell-BS-1999</strain>
    </source>
</reference>
<dbReference type="PROSITE" id="PS51782">
    <property type="entry name" value="LYSM"/>
    <property type="match status" value="1"/>
</dbReference>
<sequence>MREEENKSASKGMAGHVDYEKLANDLDRAGREGMRVAEAFRGGVVLGEKGDSYVCSGGVCKTENKAKVKEKKAEPGMVWDALNQVDNMQRAEVEKLKIERGDTVSDIMEKYKLSEDEIRNLNPQLLDLNRIIAGENLNIPKGSQEKVEAYYGTQVGGSSEALPGILDGRSKINIIGFTEDGKLIYENETNGNSTVLDISNINKRINNEIKSYEEFKNEKLQQSDFKALNMERALGYDPIT</sequence>
<dbReference type="KEGG" id="tad:TRIADDRAFT_63020"/>
<dbReference type="Gene3D" id="3.10.350.10">
    <property type="entry name" value="LysM domain"/>
    <property type="match status" value="1"/>
</dbReference>
<dbReference type="Proteomes" id="UP000009022">
    <property type="component" value="Unassembled WGS sequence"/>
</dbReference>
<evidence type="ECO:0000313" key="2">
    <source>
        <dbReference type="EMBL" id="EDV18460.1"/>
    </source>
</evidence>
<dbReference type="CDD" id="cd00118">
    <property type="entry name" value="LysM"/>
    <property type="match status" value="1"/>
</dbReference>
<dbReference type="AlphaFoldDB" id="B3SFN5"/>
<dbReference type="SUPFAM" id="SSF54106">
    <property type="entry name" value="LysM domain"/>
    <property type="match status" value="1"/>
</dbReference>
<dbReference type="HOGENOM" id="CLU_1158909_0_0_1"/>
<dbReference type="CTD" id="6760268"/>
<dbReference type="GeneID" id="6760268"/>
<dbReference type="InParanoid" id="B3SFN5"/>
<protein>
    <recommendedName>
        <fullName evidence="1">LysM domain-containing protein</fullName>
    </recommendedName>
</protein>